<name>A0A0F9STG4_9ZZZZ</name>
<comment type="caution">
    <text evidence="1">The sequence shown here is derived from an EMBL/GenBank/DDBJ whole genome shotgun (WGS) entry which is preliminary data.</text>
</comment>
<organism evidence="1">
    <name type="scientific">marine sediment metagenome</name>
    <dbReference type="NCBI Taxonomy" id="412755"/>
    <lineage>
        <taxon>unclassified sequences</taxon>
        <taxon>metagenomes</taxon>
        <taxon>ecological metagenomes</taxon>
    </lineage>
</organism>
<protein>
    <submittedName>
        <fullName evidence="1">Uncharacterized protein</fullName>
    </submittedName>
</protein>
<sequence length="156" mass="18160">MCLNEICSSKEKKQYLKRRGDMFKVYKVVRRGKWGMRHYLPELYGAFSFRFRFRLGLNIDETTRKFIYLDQNYNTRYPAGFHAFTTKKGAQRWVGNYGRVVACYVKSSWIHTLGRQSCGQVIVTKKIIMPGFGKLEPSKSLLKKALAKAKRSGSQL</sequence>
<reference evidence="1" key="1">
    <citation type="journal article" date="2015" name="Nature">
        <title>Complex archaea that bridge the gap between prokaryotes and eukaryotes.</title>
        <authorList>
            <person name="Spang A."/>
            <person name="Saw J.H."/>
            <person name="Jorgensen S.L."/>
            <person name="Zaremba-Niedzwiedzka K."/>
            <person name="Martijn J."/>
            <person name="Lind A.E."/>
            <person name="van Eijk R."/>
            <person name="Schleper C."/>
            <person name="Guy L."/>
            <person name="Ettema T.J."/>
        </authorList>
    </citation>
    <scope>NUCLEOTIDE SEQUENCE</scope>
</reference>
<dbReference type="AlphaFoldDB" id="A0A0F9STG4"/>
<evidence type="ECO:0000313" key="1">
    <source>
        <dbReference type="EMBL" id="KKN70084.1"/>
    </source>
</evidence>
<dbReference type="EMBL" id="LAZR01000411">
    <property type="protein sequence ID" value="KKN70084.1"/>
    <property type="molecule type" value="Genomic_DNA"/>
</dbReference>
<proteinExistence type="predicted"/>
<gene>
    <name evidence="1" type="ORF">LCGC14_0434090</name>
</gene>
<accession>A0A0F9STG4</accession>